<feature type="domain" description="DUF7344" evidence="1">
    <location>
        <begin position="22"/>
        <end position="96"/>
    </location>
</feature>
<dbReference type="Pfam" id="PF24035">
    <property type="entry name" value="DUF7344"/>
    <property type="match status" value="1"/>
</dbReference>
<gene>
    <name evidence="2" type="ORF">GCM10009020_01360</name>
</gene>
<comment type="caution">
    <text evidence="2">The sequence shown here is derived from an EMBL/GenBank/DDBJ whole genome shotgun (WGS) entry which is preliminary data.</text>
</comment>
<keyword evidence="3" id="KW-1185">Reference proteome</keyword>
<name>A0AAV3T5H1_9EURY</name>
<proteinExistence type="predicted"/>
<sequence length="111" mass="12006">MSVTRFADDRALSEATLTSVVDPRRRAVLAALQGEQTVVDRRDLAAKVAAVENDAAPAAVEADAVDDVLLTLHHVHLPKLDDAGYLTYDTEENEIEPRTADVGEPPLLAEF</sequence>
<dbReference type="InterPro" id="IPR055768">
    <property type="entry name" value="DUF7344"/>
</dbReference>
<dbReference type="EMBL" id="BAAADV010000001">
    <property type="protein sequence ID" value="GAA0660991.1"/>
    <property type="molecule type" value="Genomic_DNA"/>
</dbReference>
<dbReference type="AlphaFoldDB" id="A0AAV3T5H1"/>
<protein>
    <recommendedName>
        <fullName evidence="1">DUF7344 domain-containing protein</fullName>
    </recommendedName>
</protein>
<evidence type="ECO:0000313" key="3">
    <source>
        <dbReference type="Proteomes" id="UP001500420"/>
    </source>
</evidence>
<evidence type="ECO:0000259" key="1">
    <source>
        <dbReference type="Pfam" id="PF24035"/>
    </source>
</evidence>
<dbReference type="Proteomes" id="UP001500420">
    <property type="component" value="Unassembled WGS sequence"/>
</dbReference>
<organism evidence="2 3">
    <name type="scientific">Natronoarchaeum mannanilyticum</name>
    <dbReference type="NCBI Taxonomy" id="926360"/>
    <lineage>
        <taxon>Archaea</taxon>
        <taxon>Methanobacteriati</taxon>
        <taxon>Methanobacteriota</taxon>
        <taxon>Stenosarchaea group</taxon>
        <taxon>Halobacteria</taxon>
        <taxon>Halobacteriales</taxon>
        <taxon>Natronoarchaeaceae</taxon>
    </lineage>
</organism>
<evidence type="ECO:0000313" key="2">
    <source>
        <dbReference type="EMBL" id="GAA0660991.1"/>
    </source>
</evidence>
<accession>A0AAV3T5H1</accession>
<reference evidence="2 3" key="1">
    <citation type="journal article" date="2019" name="Int. J. Syst. Evol. Microbiol.">
        <title>The Global Catalogue of Microorganisms (GCM) 10K type strain sequencing project: providing services to taxonomists for standard genome sequencing and annotation.</title>
        <authorList>
            <consortium name="The Broad Institute Genomics Platform"/>
            <consortium name="The Broad Institute Genome Sequencing Center for Infectious Disease"/>
            <person name="Wu L."/>
            <person name="Ma J."/>
        </authorList>
    </citation>
    <scope>NUCLEOTIDE SEQUENCE [LARGE SCALE GENOMIC DNA]</scope>
    <source>
        <strain evidence="2 3">JCM 16328</strain>
    </source>
</reference>
<dbReference type="RefSeq" id="WP_343771886.1">
    <property type="nucleotide sequence ID" value="NZ_BAAADV010000001.1"/>
</dbReference>